<dbReference type="Proteomes" id="UP000231632">
    <property type="component" value="Unassembled WGS sequence"/>
</dbReference>
<evidence type="ECO:0000313" key="2">
    <source>
        <dbReference type="Proteomes" id="UP000231632"/>
    </source>
</evidence>
<protein>
    <recommendedName>
        <fullName evidence="3">Cytochrome c domain-containing protein</fullName>
    </recommendedName>
</protein>
<accession>A0A1L8CPB2</accession>
<dbReference type="AlphaFoldDB" id="A0A1L8CPB2"/>
<organism evidence="1 2">
    <name type="scientific">Mariprofundus micogutta</name>
    <dbReference type="NCBI Taxonomy" id="1921010"/>
    <lineage>
        <taxon>Bacteria</taxon>
        <taxon>Pseudomonadati</taxon>
        <taxon>Pseudomonadota</taxon>
        <taxon>Candidatius Mariprofundia</taxon>
        <taxon>Mariprofundales</taxon>
        <taxon>Mariprofundaceae</taxon>
        <taxon>Mariprofundus</taxon>
    </lineage>
</organism>
<evidence type="ECO:0008006" key="3">
    <source>
        <dbReference type="Google" id="ProtNLM"/>
    </source>
</evidence>
<dbReference type="InterPro" id="IPR036909">
    <property type="entry name" value="Cyt_c-like_dom_sf"/>
</dbReference>
<proteinExistence type="predicted"/>
<gene>
    <name evidence="1" type="ORF">MMIC_P1641</name>
</gene>
<dbReference type="SUPFAM" id="SSF46626">
    <property type="entry name" value="Cytochrome c"/>
    <property type="match status" value="1"/>
</dbReference>
<dbReference type="Gene3D" id="1.10.760.10">
    <property type="entry name" value="Cytochrome c-like domain"/>
    <property type="match status" value="1"/>
</dbReference>
<keyword evidence="2" id="KW-1185">Reference proteome</keyword>
<dbReference type="STRING" id="1921010.MMIC_P1641"/>
<dbReference type="EMBL" id="BDFD01000013">
    <property type="protein sequence ID" value="GAV20669.1"/>
    <property type="molecule type" value="Genomic_DNA"/>
</dbReference>
<dbReference type="GO" id="GO:0020037">
    <property type="term" value="F:heme binding"/>
    <property type="evidence" value="ECO:0007669"/>
    <property type="project" value="InterPro"/>
</dbReference>
<dbReference type="RefSeq" id="WP_072659968.1">
    <property type="nucleotide sequence ID" value="NZ_BDFD01000013.1"/>
</dbReference>
<comment type="caution">
    <text evidence="1">The sequence shown here is derived from an EMBL/GenBank/DDBJ whole genome shotgun (WGS) entry which is preliminary data.</text>
</comment>
<dbReference type="OrthoDB" id="5298241at2"/>
<dbReference type="GO" id="GO:0009055">
    <property type="term" value="F:electron transfer activity"/>
    <property type="evidence" value="ECO:0007669"/>
    <property type="project" value="InterPro"/>
</dbReference>
<evidence type="ECO:0000313" key="1">
    <source>
        <dbReference type="EMBL" id="GAV20669.1"/>
    </source>
</evidence>
<name>A0A1L8CPB2_9PROT</name>
<sequence>MKSNIRLIIGLVLLLTGIGGLLTLRSNPMSMDDMGMMQGGMGMMGQGAMKEMMKRMMEDQLPPGIDEADLPEPKSQGAQLLTRYCVQCHDLPPPVLHNSTEWPKVLARMERRMEMMARMGSILNPTKQELTSILNYLQQHAANVTE</sequence>
<reference evidence="1 2" key="1">
    <citation type="journal article" date="2017" name="Arch. Microbiol.">
        <title>Mariprofundus micogutta sp. nov., a novel iron-oxidizing zetaproteobacterium isolated from a deep-sea hydrothermal field at the Bayonnaise knoll of the Izu-Ogasawara arc, and a description of Mariprofundales ord. nov. and Zetaproteobacteria classis nov.</title>
        <authorList>
            <person name="Makita H."/>
            <person name="Tanaka E."/>
            <person name="Mitsunobu S."/>
            <person name="Miyazaki M."/>
            <person name="Nunoura T."/>
            <person name="Uematsu K."/>
            <person name="Takaki Y."/>
            <person name="Nishi S."/>
            <person name="Shimamura S."/>
            <person name="Takai K."/>
        </authorList>
    </citation>
    <scope>NUCLEOTIDE SEQUENCE [LARGE SCALE GENOMIC DNA]</scope>
    <source>
        <strain evidence="1 2">ET2</strain>
    </source>
</reference>